<protein>
    <recommendedName>
        <fullName evidence="2">starch synthase</fullName>
        <ecNumber evidence="2">2.4.1.21</ecNumber>
    </recommendedName>
</protein>
<evidence type="ECO:0000256" key="4">
    <source>
        <dbReference type="ARBA" id="ARBA00022679"/>
    </source>
</evidence>
<evidence type="ECO:0000259" key="5">
    <source>
        <dbReference type="Pfam" id="PF00534"/>
    </source>
</evidence>
<evidence type="ECO:0000256" key="2">
    <source>
        <dbReference type="ARBA" id="ARBA00012588"/>
    </source>
</evidence>
<sequence>MKILMLGWEYPPMISGGLGTATEGLINGLIAIGHKVTLVLPYFPHKINIPGLKIVSPENPYSCDEENNATEQIYAESENETLNIVTQTYNEIEKSVIQNESKNGISHYNYKLNNTEINTEVKLNLSQNLKKYHEYILNKKNTSQNFFKEVNSPEFLFLNNLGVSEKAYILGLLALDVLEKDAAHQVVHANDWMSFTAVKMIKEATSIPIVAHIHSTEIDRSGEINYNQNILTIEKMGVHLADIVIAVSEYTRNLLVEKFNLPFEKVKVVYNANNAQHKKLLNHSNKQEPAKKIKPIVTFVGRITFQKGPSYFVFAAERVLKTNPDVIFKVVGTGDLLPAMKQLTWELGIDKSFKFEGFLNAEGVQKVLQSSDMFVMPSVSEPFGIVALEAIAQNIPIIISKQSGVSEVLNHAMKVDFWDVDLMADRILSILKYTSFRDEMVDNSLLDLTNRTWRKSAQTLINAYSEIH</sequence>
<gene>
    <name evidence="8" type="ORF">AXG55_08720</name>
</gene>
<evidence type="ECO:0000313" key="9">
    <source>
        <dbReference type="Proteomes" id="UP000184731"/>
    </source>
</evidence>
<dbReference type="Gene3D" id="3.40.50.2000">
    <property type="entry name" value="Glycogen Phosphorylase B"/>
    <property type="match status" value="2"/>
</dbReference>
<dbReference type="Proteomes" id="UP000184731">
    <property type="component" value="Chromosome"/>
</dbReference>
<dbReference type="InterPro" id="IPR001296">
    <property type="entry name" value="Glyco_trans_1"/>
</dbReference>
<accession>A0A1L4D1A0</accession>
<proteinExistence type="predicted"/>
<dbReference type="CDD" id="cd03801">
    <property type="entry name" value="GT4_PimA-like"/>
    <property type="match status" value="1"/>
</dbReference>
<dbReference type="RefSeq" id="WP_148697729.1">
    <property type="nucleotide sequence ID" value="NZ_CP017834.1"/>
</dbReference>
<dbReference type="GO" id="GO:0016757">
    <property type="term" value="F:glycosyltransferase activity"/>
    <property type="evidence" value="ECO:0007669"/>
    <property type="project" value="InterPro"/>
</dbReference>
<keyword evidence="9" id="KW-1185">Reference proteome</keyword>
<feature type="domain" description="Starch synthase catalytic" evidence="6">
    <location>
        <begin position="2"/>
        <end position="48"/>
    </location>
</feature>
<dbReference type="AlphaFoldDB" id="A0A1L4D1A0"/>
<dbReference type="EMBL" id="CP017834">
    <property type="protein sequence ID" value="APJ03985.1"/>
    <property type="molecule type" value="Genomic_DNA"/>
</dbReference>
<keyword evidence="4" id="KW-0808">Transferase</keyword>
<evidence type="ECO:0000313" key="8">
    <source>
        <dbReference type="EMBL" id="APJ03985.1"/>
    </source>
</evidence>
<feature type="domain" description="Glycosyl transferase family 1" evidence="5">
    <location>
        <begin position="286"/>
        <end position="443"/>
    </location>
</feature>
<dbReference type="InterPro" id="IPR028098">
    <property type="entry name" value="Glyco_trans_4-like_N"/>
</dbReference>
<name>A0A1L4D1A0_9BACT</name>
<dbReference type="SUPFAM" id="SSF53756">
    <property type="entry name" value="UDP-Glycosyltransferase/glycogen phosphorylase"/>
    <property type="match status" value="1"/>
</dbReference>
<dbReference type="OrthoDB" id="5289599at2"/>
<evidence type="ECO:0000256" key="1">
    <source>
        <dbReference type="ARBA" id="ARBA00001478"/>
    </source>
</evidence>
<evidence type="ECO:0000259" key="6">
    <source>
        <dbReference type="Pfam" id="PF08323"/>
    </source>
</evidence>
<comment type="catalytic activity">
    <reaction evidence="1">
        <text>[(1-&gt;4)-alpha-D-glucosyl](n) + ADP-alpha-D-glucose = [(1-&gt;4)-alpha-D-glucosyl](n+1) + ADP + H(+)</text>
        <dbReference type="Rhea" id="RHEA:18189"/>
        <dbReference type="Rhea" id="RHEA-COMP:9584"/>
        <dbReference type="Rhea" id="RHEA-COMP:9587"/>
        <dbReference type="ChEBI" id="CHEBI:15378"/>
        <dbReference type="ChEBI" id="CHEBI:15444"/>
        <dbReference type="ChEBI" id="CHEBI:57498"/>
        <dbReference type="ChEBI" id="CHEBI:456216"/>
        <dbReference type="EC" id="2.4.1.21"/>
    </reaction>
</comment>
<dbReference type="Pfam" id="PF00534">
    <property type="entry name" value="Glycos_transf_1"/>
    <property type="match status" value="1"/>
</dbReference>
<dbReference type="PANTHER" id="PTHR45947:SF3">
    <property type="entry name" value="SULFOQUINOVOSYL TRANSFERASE SQD2"/>
    <property type="match status" value="1"/>
</dbReference>
<organism evidence="8 9">
    <name type="scientific">Silvanigrella aquatica</name>
    <dbReference type="NCBI Taxonomy" id="1915309"/>
    <lineage>
        <taxon>Bacteria</taxon>
        <taxon>Pseudomonadati</taxon>
        <taxon>Bdellovibrionota</taxon>
        <taxon>Oligoflexia</taxon>
        <taxon>Silvanigrellales</taxon>
        <taxon>Silvanigrellaceae</taxon>
        <taxon>Silvanigrella</taxon>
    </lineage>
</organism>
<dbReference type="KEGG" id="saqi:AXG55_08720"/>
<feature type="domain" description="Glycosyltransferase subfamily 4-like N-terminal" evidence="7">
    <location>
        <begin position="183"/>
        <end position="272"/>
    </location>
</feature>
<evidence type="ECO:0000256" key="3">
    <source>
        <dbReference type="ARBA" id="ARBA00022676"/>
    </source>
</evidence>
<reference evidence="8 9" key="1">
    <citation type="submission" date="2016-10" db="EMBL/GenBank/DDBJ databases">
        <title>Silvanigrella aquatica sp. nov., isolated from a freshwater lake located in the Black Forest, Germany, description of Silvanigrellaceae fam. nov., Silvanigrellales ord. nov., reclassification of the order Bdellovibrionales in the class Oligoflexia, reclassification of the families Bacteriovoracaceae and Halobacteriovoraceae in the new order Bacteriovoracales ord. nov., and reclassification of the family Pseudobacteriovoracaceae in the order Oligoflexiales.</title>
        <authorList>
            <person name="Hahn M.W."/>
            <person name="Schmidt J."/>
            <person name="Koll U."/>
            <person name="Rohde M."/>
            <person name="Verbag S."/>
            <person name="Pitt A."/>
            <person name="Nakai R."/>
            <person name="Naganuma T."/>
            <person name="Lang E."/>
        </authorList>
    </citation>
    <scope>NUCLEOTIDE SEQUENCE [LARGE SCALE GENOMIC DNA]</scope>
    <source>
        <strain evidence="8 9">MWH-Nonnen-W8red</strain>
    </source>
</reference>
<dbReference type="PANTHER" id="PTHR45947">
    <property type="entry name" value="SULFOQUINOVOSYL TRANSFERASE SQD2"/>
    <property type="match status" value="1"/>
</dbReference>
<dbReference type="Pfam" id="PF13439">
    <property type="entry name" value="Glyco_transf_4"/>
    <property type="match status" value="1"/>
</dbReference>
<dbReference type="STRING" id="1915309.AXG55_08720"/>
<dbReference type="InterPro" id="IPR050194">
    <property type="entry name" value="Glycosyltransferase_grp1"/>
</dbReference>
<dbReference type="Pfam" id="PF08323">
    <property type="entry name" value="Glyco_transf_5"/>
    <property type="match status" value="1"/>
</dbReference>
<dbReference type="EC" id="2.4.1.21" evidence="2"/>
<dbReference type="InterPro" id="IPR013534">
    <property type="entry name" value="Starch_synth_cat_dom"/>
</dbReference>
<evidence type="ECO:0000259" key="7">
    <source>
        <dbReference type="Pfam" id="PF13439"/>
    </source>
</evidence>
<keyword evidence="3" id="KW-0328">Glycosyltransferase</keyword>